<dbReference type="AlphaFoldDB" id="A0A3N7HR70"/>
<dbReference type="Proteomes" id="UP000267464">
    <property type="component" value="Unassembled WGS sequence"/>
</dbReference>
<keyword evidence="1" id="KW-0472">Membrane</keyword>
<dbReference type="EMBL" id="QUSW01000002">
    <property type="protein sequence ID" value="RQP24747.1"/>
    <property type="molecule type" value="Genomic_DNA"/>
</dbReference>
<evidence type="ECO:0000313" key="3">
    <source>
        <dbReference type="Proteomes" id="UP000267464"/>
    </source>
</evidence>
<keyword evidence="3" id="KW-1185">Reference proteome</keyword>
<evidence type="ECO:0000313" key="2">
    <source>
        <dbReference type="EMBL" id="RQP24747.1"/>
    </source>
</evidence>
<comment type="caution">
    <text evidence="2">The sequence shown here is derived from an EMBL/GenBank/DDBJ whole genome shotgun (WGS) entry which is preliminary data.</text>
</comment>
<protein>
    <submittedName>
        <fullName evidence="2">Uncharacterized protein</fullName>
    </submittedName>
</protein>
<feature type="transmembrane region" description="Helical" evidence="1">
    <location>
        <begin position="29"/>
        <end position="51"/>
    </location>
</feature>
<proteinExistence type="predicted"/>
<gene>
    <name evidence="2" type="ORF">DZC73_07600</name>
</gene>
<reference evidence="2 3" key="2">
    <citation type="submission" date="2018-12" db="EMBL/GenBank/DDBJ databases">
        <title>Rhizobacter gummiphilus sp. nov., a rubber-degrading bacterium isolated from the soil of a botanical garden in Japan.</title>
        <authorList>
            <person name="Shunsuke S.S."/>
        </authorList>
    </citation>
    <scope>NUCLEOTIDE SEQUENCE [LARGE SCALE GENOMIC DNA]</scope>
    <source>
        <strain evidence="2 3">S-16</strain>
    </source>
</reference>
<evidence type="ECO:0000256" key="1">
    <source>
        <dbReference type="SAM" id="Phobius"/>
    </source>
</evidence>
<keyword evidence="1" id="KW-0812">Transmembrane</keyword>
<sequence length="131" mass="14360">MKLVASALMAGLVVYGAKALPAFIDKRSTWGVMLFILLAFAFIVVCFVAILRSRTRIDATHIEQSWITNKRVAIADITQVKLIYIPGLAWLIAPRLIVKTRRPGSTVFHTADPMVLAAFARLSLGQAPLPS</sequence>
<reference evidence="2 3" key="1">
    <citation type="submission" date="2018-08" db="EMBL/GenBank/DDBJ databases">
        <authorList>
            <person name="Khan S.A."/>
            <person name="Jeon C.O."/>
            <person name="Chun B.H."/>
            <person name="Jeong S.E."/>
        </authorList>
    </citation>
    <scope>NUCLEOTIDE SEQUENCE [LARGE SCALE GENOMIC DNA]</scope>
    <source>
        <strain evidence="2 3">S-16</strain>
    </source>
</reference>
<accession>A0A3N7HR70</accession>
<name>A0A3N7HR70_9BURK</name>
<organism evidence="2 3">
    <name type="scientific">Piscinibacter terrae</name>
    <dbReference type="NCBI Taxonomy" id="2496871"/>
    <lineage>
        <taxon>Bacteria</taxon>
        <taxon>Pseudomonadati</taxon>
        <taxon>Pseudomonadota</taxon>
        <taxon>Betaproteobacteria</taxon>
        <taxon>Burkholderiales</taxon>
        <taxon>Sphaerotilaceae</taxon>
        <taxon>Piscinibacter</taxon>
    </lineage>
</organism>
<keyword evidence="1" id="KW-1133">Transmembrane helix</keyword>